<feature type="compositionally biased region" description="Polar residues" evidence="1">
    <location>
        <begin position="27"/>
        <end position="37"/>
    </location>
</feature>
<dbReference type="Proteomes" id="UP000245464">
    <property type="component" value="Chromosome 10"/>
</dbReference>
<accession>A0A5M9KT09</accession>
<evidence type="ECO:0000313" key="4">
    <source>
        <dbReference type="Proteomes" id="UP000245464"/>
    </source>
</evidence>
<proteinExistence type="predicted"/>
<dbReference type="EMBL" id="NQIK02000010">
    <property type="protein sequence ID" value="KAF7564607.1"/>
    <property type="molecule type" value="Genomic_DNA"/>
</dbReference>
<keyword evidence="5" id="KW-1185">Reference proteome</keyword>
<reference evidence="3" key="2">
    <citation type="submission" date="2021-05" db="EMBL/GenBank/DDBJ databases">
        <authorList>
            <person name="Moolhuijzen P.M."/>
            <person name="Moffat C.S."/>
        </authorList>
    </citation>
    <scope>NUCLEOTIDE SEQUENCE</scope>
    <source>
        <strain evidence="3">86-124</strain>
    </source>
</reference>
<dbReference type="Proteomes" id="UP000249757">
    <property type="component" value="Unassembled WGS sequence"/>
</dbReference>
<reference evidence="2" key="1">
    <citation type="journal article" date="2018" name="BMC Genomics">
        <title>Comparative genomics of the wheat fungal pathogen Pyrenophora tritici-repentis reveals chromosomal variations and genome plasticity.</title>
        <authorList>
            <person name="Moolhuijzen P."/>
            <person name="See P.T."/>
            <person name="Hane J.K."/>
            <person name="Shi G."/>
            <person name="Liu Z."/>
            <person name="Oliver R.P."/>
            <person name="Moffat C.S."/>
        </authorList>
    </citation>
    <scope>NUCLEOTIDE SEQUENCE [LARGE SCALE GENOMIC DNA]</scope>
    <source>
        <strain evidence="2">M4</strain>
    </source>
</reference>
<feature type="region of interest" description="Disordered" evidence="1">
    <location>
        <begin position="17"/>
        <end position="37"/>
    </location>
</feature>
<dbReference type="AlphaFoldDB" id="A0A5M9KT09"/>
<gene>
    <name evidence="3" type="ORF">Ptr86124_009693</name>
    <name evidence="2" type="ORF">PtrM4_040410</name>
</gene>
<evidence type="ECO:0000313" key="2">
    <source>
        <dbReference type="EMBL" id="KAF7564607.1"/>
    </source>
</evidence>
<evidence type="ECO:0000313" key="3">
    <source>
        <dbReference type="EMBL" id="KAI1511289.1"/>
    </source>
</evidence>
<reference evidence="5" key="4">
    <citation type="journal article" date="2022" name="Microb. Genom.">
        <title>A global pangenome for the wheat fungal pathogen Pyrenophora tritici-repentis and prediction of effector protein structural homology.</title>
        <authorList>
            <person name="Moolhuijzen P.M."/>
            <person name="See P.T."/>
            <person name="Shi G."/>
            <person name="Powell H.R."/>
            <person name="Cockram J."/>
            <person name="Jorgensen L.N."/>
            <person name="Benslimane H."/>
            <person name="Strelkov S.E."/>
            <person name="Turner J."/>
            <person name="Liu Z."/>
            <person name="Moffat C.S."/>
        </authorList>
    </citation>
    <scope>NUCLEOTIDE SEQUENCE [LARGE SCALE GENOMIC DNA]</scope>
</reference>
<dbReference type="EMBL" id="NRDI02000014">
    <property type="protein sequence ID" value="KAI1511289.1"/>
    <property type="molecule type" value="Genomic_DNA"/>
</dbReference>
<name>A0A5M9KT09_9PLEO</name>
<protein>
    <submittedName>
        <fullName evidence="2">Uncharacterized protein</fullName>
    </submittedName>
</protein>
<reference evidence="3" key="3">
    <citation type="journal article" date="2022" name="bioRxiv">
        <title>A global pangenome for the wheat fungal pathogen Pyrenophora tritici-repentis and prediction of effector protein structural homology.</title>
        <authorList>
            <person name="Moolhuijzen P."/>
            <person name="See P.T."/>
            <person name="Shi G."/>
            <person name="Powell H.R."/>
            <person name="Cockram J."/>
            <person name="Jorgensen L.N."/>
            <person name="Benslimane H."/>
            <person name="Strelkov S.E."/>
            <person name="Turner J."/>
            <person name="Liu Z."/>
            <person name="Moffat C.S."/>
        </authorList>
    </citation>
    <scope>NUCLEOTIDE SEQUENCE</scope>
    <source>
        <strain evidence="3">86-124</strain>
    </source>
</reference>
<evidence type="ECO:0000313" key="5">
    <source>
        <dbReference type="Proteomes" id="UP000249757"/>
    </source>
</evidence>
<comment type="caution">
    <text evidence="2">The sequence shown here is derived from an EMBL/GenBank/DDBJ whole genome shotgun (WGS) entry which is preliminary data.</text>
</comment>
<organism evidence="2 4">
    <name type="scientific">Pyrenophora tritici-repentis</name>
    <dbReference type="NCBI Taxonomy" id="45151"/>
    <lineage>
        <taxon>Eukaryota</taxon>
        <taxon>Fungi</taxon>
        <taxon>Dikarya</taxon>
        <taxon>Ascomycota</taxon>
        <taxon>Pezizomycotina</taxon>
        <taxon>Dothideomycetes</taxon>
        <taxon>Pleosporomycetidae</taxon>
        <taxon>Pleosporales</taxon>
        <taxon>Pleosporineae</taxon>
        <taxon>Pleosporaceae</taxon>
        <taxon>Pyrenophora</taxon>
    </lineage>
</organism>
<sequence>MNIAAQRKSDFVELDKPAAQPGHTCQGVDQLTPNFIG</sequence>
<evidence type="ECO:0000256" key="1">
    <source>
        <dbReference type="SAM" id="MobiDB-lite"/>
    </source>
</evidence>